<keyword evidence="3" id="KW-0393">Immunoglobulin domain</keyword>
<organism evidence="5 6">
    <name type="scientific">Dryococelus australis</name>
    <dbReference type="NCBI Taxonomy" id="614101"/>
    <lineage>
        <taxon>Eukaryota</taxon>
        <taxon>Metazoa</taxon>
        <taxon>Ecdysozoa</taxon>
        <taxon>Arthropoda</taxon>
        <taxon>Hexapoda</taxon>
        <taxon>Insecta</taxon>
        <taxon>Pterygota</taxon>
        <taxon>Neoptera</taxon>
        <taxon>Polyneoptera</taxon>
        <taxon>Phasmatodea</taxon>
        <taxon>Verophasmatodea</taxon>
        <taxon>Anareolatae</taxon>
        <taxon>Phasmatidae</taxon>
        <taxon>Eurycanthinae</taxon>
        <taxon>Dryococelus</taxon>
    </lineage>
</organism>
<dbReference type="SUPFAM" id="SSF48726">
    <property type="entry name" value="Immunoglobulin"/>
    <property type="match status" value="1"/>
</dbReference>
<feature type="compositionally biased region" description="Basic and acidic residues" evidence="4">
    <location>
        <begin position="322"/>
        <end position="366"/>
    </location>
</feature>
<keyword evidence="1" id="KW-0677">Repeat</keyword>
<evidence type="ECO:0000256" key="2">
    <source>
        <dbReference type="ARBA" id="ARBA00023157"/>
    </source>
</evidence>
<comment type="caution">
    <text evidence="5">The sequence shown here is derived from an EMBL/GenBank/DDBJ whole genome shotgun (WGS) entry which is preliminary data.</text>
</comment>
<gene>
    <name evidence="5" type="ORF">PR048_032287</name>
</gene>
<keyword evidence="2" id="KW-1015">Disulfide bond</keyword>
<proteinExistence type="predicted"/>
<evidence type="ECO:0000256" key="1">
    <source>
        <dbReference type="ARBA" id="ARBA00022737"/>
    </source>
</evidence>
<keyword evidence="6" id="KW-1185">Reference proteome</keyword>
<dbReference type="PANTHER" id="PTHR12231:SF253">
    <property type="entry name" value="DPR-INTERACTING PROTEIN ETA, ISOFORM B-RELATED"/>
    <property type="match status" value="1"/>
</dbReference>
<dbReference type="InterPro" id="IPR013783">
    <property type="entry name" value="Ig-like_fold"/>
</dbReference>
<name>A0ABQ9G5X7_9NEOP</name>
<evidence type="ECO:0000313" key="5">
    <source>
        <dbReference type="EMBL" id="KAJ8866444.1"/>
    </source>
</evidence>
<sequence>MTVESGLQATEPPREFFLSLVMRHQAKVSHSLLFERHLRYDILLGTHTSTADIVYEIVKHEFRLKPQCPKGIRGQRRNVFPVGRSQPVPRVVSRLWRLAISLFDVPASNTTVNRQALRVLRTETFSVESLFARVSAFGREHSHAFERRSDEALGVRVTVARIASSLLDLERAGQKVLGKSAVKRVMTQNYINVLLSRTTRQTPRGGSGPSTYDAWRGFGQHTRARAGPGAVQGIALSSPAGTTNTTRTLHASTDHSALDVRGSLALTAPAFLNLKRRKPLRNAWAGGGGGERKILGKTCRPAASSGTMPTRENPGATPPGFEPEKEEKEEEGRKWGGEQRSKVEEQQKREKEREKQQGREEERQERIFIPSSARKRRPGCPEGVIRCPGRLDGWSRTLCAGPTASGRAGGFVGIPVPGLFRRGRRNEGWPKGYPSGSCLGRGRIAHHLPRKVANGNVRHVFYIQISRRRSRESNAVPLVTSIEGAVFNITRVNRLHMGAYLCIASNGVPPTVSKRIMLIVHCEYTPHSAPVIHSHAIYGNNNHTPTQDPSNALETPGIVFSDTTPLLIWPFPSSYHFGALVAQWLGRSPPPPQPRRSGFDPRRALPRLSYVGIVLDDSASGLSLVPPMIWIQNQLVGAQEGQEMTLECHSEAYPKSINYWTREKGEIIAQGKCKFAIGSCITLLIKSTGKINRNA</sequence>
<reference evidence="5 6" key="1">
    <citation type="submission" date="2023-02" db="EMBL/GenBank/DDBJ databases">
        <title>LHISI_Scaffold_Assembly.</title>
        <authorList>
            <person name="Stuart O.P."/>
            <person name="Cleave R."/>
            <person name="Magrath M.J.L."/>
            <person name="Mikheyev A.S."/>
        </authorList>
    </citation>
    <scope>NUCLEOTIDE SEQUENCE [LARGE SCALE GENOMIC DNA]</scope>
    <source>
        <strain evidence="5">Daus_M_001</strain>
        <tissue evidence="5">Leg muscle</tissue>
    </source>
</reference>
<dbReference type="PANTHER" id="PTHR12231">
    <property type="entry name" value="CTX-RELATED TYPE I TRANSMEMBRANE PROTEIN"/>
    <property type="match status" value="1"/>
</dbReference>
<evidence type="ECO:0008006" key="7">
    <source>
        <dbReference type="Google" id="ProtNLM"/>
    </source>
</evidence>
<accession>A0ABQ9G5X7</accession>
<dbReference type="Gene3D" id="2.60.40.10">
    <property type="entry name" value="Immunoglobulins"/>
    <property type="match status" value="1"/>
</dbReference>
<protein>
    <recommendedName>
        <fullName evidence="7">Ig-like domain-containing protein</fullName>
    </recommendedName>
</protein>
<dbReference type="EMBL" id="JARBHB010000016">
    <property type="protein sequence ID" value="KAJ8866444.1"/>
    <property type="molecule type" value="Genomic_DNA"/>
</dbReference>
<evidence type="ECO:0000256" key="4">
    <source>
        <dbReference type="SAM" id="MobiDB-lite"/>
    </source>
</evidence>
<dbReference type="InterPro" id="IPR036179">
    <property type="entry name" value="Ig-like_dom_sf"/>
</dbReference>
<evidence type="ECO:0000256" key="3">
    <source>
        <dbReference type="ARBA" id="ARBA00023319"/>
    </source>
</evidence>
<feature type="region of interest" description="Disordered" evidence="4">
    <location>
        <begin position="281"/>
        <end position="380"/>
    </location>
</feature>
<dbReference type="InterPro" id="IPR051170">
    <property type="entry name" value="Neural/epithelial_adhesion"/>
</dbReference>
<evidence type="ECO:0000313" key="6">
    <source>
        <dbReference type="Proteomes" id="UP001159363"/>
    </source>
</evidence>
<dbReference type="Proteomes" id="UP001159363">
    <property type="component" value="Chromosome 15"/>
</dbReference>